<proteinExistence type="predicted"/>
<reference evidence="1 2" key="1">
    <citation type="journal article" date="2019" name="Sci. Rep.">
        <title>Orb-weaving spider Araneus ventricosus genome elucidates the spidroin gene catalogue.</title>
        <authorList>
            <person name="Kono N."/>
            <person name="Nakamura H."/>
            <person name="Ohtoshi R."/>
            <person name="Moran D.A.P."/>
            <person name="Shinohara A."/>
            <person name="Yoshida Y."/>
            <person name="Fujiwara M."/>
            <person name="Mori M."/>
            <person name="Tomita M."/>
            <person name="Arakawa K."/>
        </authorList>
    </citation>
    <scope>NUCLEOTIDE SEQUENCE [LARGE SCALE GENOMIC DNA]</scope>
</reference>
<protein>
    <submittedName>
        <fullName evidence="1">Uncharacterized protein</fullName>
    </submittedName>
</protein>
<name>A0A4Y2BRC6_ARAVE</name>
<evidence type="ECO:0000313" key="2">
    <source>
        <dbReference type="Proteomes" id="UP000499080"/>
    </source>
</evidence>
<organism evidence="1 2">
    <name type="scientific">Araneus ventricosus</name>
    <name type="common">Orbweaver spider</name>
    <name type="synonym">Epeira ventricosa</name>
    <dbReference type="NCBI Taxonomy" id="182803"/>
    <lineage>
        <taxon>Eukaryota</taxon>
        <taxon>Metazoa</taxon>
        <taxon>Ecdysozoa</taxon>
        <taxon>Arthropoda</taxon>
        <taxon>Chelicerata</taxon>
        <taxon>Arachnida</taxon>
        <taxon>Araneae</taxon>
        <taxon>Araneomorphae</taxon>
        <taxon>Entelegynae</taxon>
        <taxon>Araneoidea</taxon>
        <taxon>Araneidae</taxon>
        <taxon>Araneus</taxon>
    </lineage>
</organism>
<sequence length="148" mass="16937">MESIRLSARFHQRFALHAGLVTAKSVRFECPPQASMAWKLEDGATGSGIRRTREKIRIPDEFDLETFELTKTELHPETQQSGRIGDQRLREKPQRQHYGLFLEVQQGALGEGASLFRYQVHRDACLRAGPIFRSFLFNPVPQQLANCI</sequence>
<dbReference type="EMBL" id="BGPR01000098">
    <property type="protein sequence ID" value="GBL93985.1"/>
    <property type="molecule type" value="Genomic_DNA"/>
</dbReference>
<dbReference type="Proteomes" id="UP000499080">
    <property type="component" value="Unassembled WGS sequence"/>
</dbReference>
<gene>
    <name evidence="1" type="ORF">AVEN_76706_1</name>
</gene>
<dbReference type="AlphaFoldDB" id="A0A4Y2BRC6"/>
<keyword evidence="2" id="KW-1185">Reference proteome</keyword>
<accession>A0A4Y2BRC6</accession>
<evidence type="ECO:0000313" key="1">
    <source>
        <dbReference type="EMBL" id="GBL93985.1"/>
    </source>
</evidence>
<comment type="caution">
    <text evidence="1">The sequence shown here is derived from an EMBL/GenBank/DDBJ whole genome shotgun (WGS) entry which is preliminary data.</text>
</comment>